<organism evidence="1 2">
    <name type="scientific">Teladorsagia circumcincta</name>
    <name type="common">Brown stomach worm</name>
    <name type="synonym">Ostertagia circumcincta</name>
    <dbReference type="NCBI Taxonomy" id="45464"/>
    <lineage>
        <taxon>Eukaryota</taxon>
        <taxon>Metazoa</taxon>
        <taxon>Ecdysozoa</taxon>
        <taxon>Nematoda</taxon>
        <taxon>Chromadorea</taxon>
        <taxon>Rhabditida</taxon>
        <taxon>Rhabditina</taxon>
        <taxon>Rhabditomorpha</taxon>
        <taxon>Strongyloidea</taxon>
        <taxon>Trichostrongylidae</taxon>
        <taxon>Teladorsagia</taxon>
    </lineage>
</organism>
<gene>
    <name evidence="1" type="ORF">TELCIR_23080</name>
</gene>
<dbReference type="Proteomes" id="UP000230423">
    <property type="component" value="Unassembled WGS sequence"/>
</dbReference>
<accession>A0A2G9TDA3</accession>
<sequence length="79" mass="8292">MVTLDLVADADIYIDGTNNRVGTITIAATIVIVAQIQGNRLTGTAEITSLKLTDRAGTLGLPQDALDNLGNLGKELIQK</sequence>
<proteinExistence type="predicted"/>
<reference evidence="1 2" key="1">
    <citation type="submission" date="2015-09" db="EMBL/GenBank/DDBJ databases">
        <title>Draft genome of the parasitic nematode Teladorsagia circumcincta isolate WARC Sus (inbred).</title>
        <authorList>
            <person name="Mitreva M."/>
        </authorList>
    </citation>
    <scope>NUCLEOTIDE SEQUENCE [LARGE SCALE GENOMIC DNA]</scope>
    <source>
        <strain evidence="1 2">S</strain>
    </source>
</reference>
<evidence type="ECO:0000313" key="1">
    <source>
        <dbReference type="EMBL" id="PIO55532.1"/>
    </source>
</evidence>
<dbReference type="PANTHER" id="PTHR10504">
    <property type="entry name" value="BACTERICIDAL PERMEABILITY-INCREASING BPI PROTEIN-RELATED"/>
    <property type="match status" value="1"/>
</dbReference>
<dbReference type="EMBL" id="KZ385602">
    <property type="protein sequence ID" value="PIO55532.1"/>
    <property type="molecule type" value="Genomic_DNA"/>
</dbReference>
<name>A0A2G9TDA3_TELCI</name>
<dbReference type="PANTHER" id="PTHR10504:SF144">
    <property type="entry name" value="BPI1 DOMAIN-CONTAINING PROTEIN"/>
    <property type="match status" value="1"/>
</dbReference>
<evidence type="ECO:0008006" key="3">
    <source>
        <dbReference type="Google" id="ProtNLM"/>
    </source>
</evidence>
<feature type="non-terminal residue" evidence="1">
    <location>
        <position position="1"/>
    </location>
</feature>
<feature type="non-terminal residue" evidence="1">
    <location>
        <position position="79"/>
    </location>
</feature>
<dbReference type="InterPro" id="IPR032942">
    <property type="entry name" value="BPI/LBP/Plunc"/>
</dbReference>
<keyword evidence="2" id="KW-1185">Reference proteome</keyword>
<dbReference type="Gene3D" id="3.15.20.10">
    <property type="entry name" value="Bactericidal permeability-increasing protein, domain 2"/>
    <property type="match status" value="1"/>
</dbReference>
<dbReference type="OrthoDB" id="5874601at2759"/>
<dbReference type="GO" id="GO:0005615">
    <property type="term" value="C:extracellular space"/>
    <property type="evidence" value="ECO:0007669"/>
    <property type="project" value="TreeGrafter"/>
</dbReference>
<protein>
    <recommendedName>
        <fullName evidence="3">Lipid-binding serum glycoprotein N-terminal domain-containing protein</fullName>
    </recommendedName>
</protein>
<evidence type="ECO:0000313" key="2">
    <source>
        <dbReference type="Proteomes" id="UP000230423"/>
    </source>
</evidence>
<dbReference type="AlphaFoldDB" id="A0A2G9TDA3"/>